<dbReference type="CDD" id="cd02440">
    <property type="entry name" value="AdoMet_MTases"/>
    <property type="match status" value="1"/>
</dbReference>
<dbReference type="GO" id="GO:0008168">
    <property type="term" value="F:methyltransferase activity"/>
    <property type="evidence" value="ECO:0007669"/>
    <property type="project" value="UniProtKB-KW"/>
</dbReference>
<dbReference type="AlphaFoldDB" id="A0A7K0EM28"/>
<accession>A0A7K0EM28</accession>
<dbReference type="InterPro" id="IPR041698">
    <property type="entry name" value="Methyltransf_25"/>
</dbReference>
<proteinExistence type="predicted"/>
<keyword evidence="2" id="KW-0808">Transferase</keyword>
<keyword evidence="3" id="KW-1185">Reference proteome</keyword>
<dbReference type="Pfam" id="PF13649">
    <property type="entry name" value="Methyltransf_25"/>
    <property type="match status" value="1"/>
</dbReference>
<feature type="domain" description="Methyltransferase" evidence="1">
    <location>
        <begin position="46"/>
        <end position="141"/>
    </location>
</feature>
<dbReference type="Proteomes" id="UP000441754">
    <property type="component" value="Unassembled WGS sequence"/>
</dbReference>
<protein>
    <submittedName>
        <fullName evidence="2">Methyltransferase domain-containing protein</fullName>
    </submittedName>
</protein>
<dbReference type="GO" id="GO:0032259">
    <property type="term" value="P:methylation"/>
    <property type="evidence" value="ECO:0007669"/>
    <property type="project" value="UniProtKB-KW"/>
</dbReference>
<dbReference type="Gene3D" id="3.40.50.150">
    <property type="entry name" value="Vaccinia Virus protein VP39"/>
    <property type="match status" value="1"/>
</dbReference>
<dbReference type="OrthoDB" id="836632at2"/>
<dbReference type="SUPFAM" id="SSF53335">
    <property type="entry name" value="S-adenosyl-L-methionine-dependent methyltransferases"/>
    <property type="match status" value="1"/>
</dbReference>
<evidence type="ECO:0000259" key="1">
    <source>
        <dbReference type="Pfam" id="PF13649"/>
    </source>
</evidence>
<comment type="caution">
    <text evidence="2">The sequence shown here is derived from an EMBL/GenBank/DDBJ whole genome shotgun (WGS) entry which is preliminary data.</text>
</comment>
<dbReference type="InterPro" id="IPR029063">
    <property type="entry name" value="SAM-dependent_MTases_sf"/>
</dbReference>
<reference evidence="2 3" key="1">
    <citation type="journal article" date="2018" name="Antonie Van Leeuwenhoek">
        <title>Larkinella terrae sp. nov., isolated from soil on Jeju Island, South Korea.</title>
        <authorList>
            <person name="Ten L.N."/>
            <person name="Jeon J."/>
            <person name="Park S.J."/>
            <person name="Park S."/>
            <person name="Lee S.Y."/>
            <person name="Kim M.K."/>
            <person name="Jung H.Y."/>
        </authorList>
    </citation>
    <scope>NUCLEOTIDE SEQUENCE [LARGE SCALE GENOMIC DNA]</scope>
    <source>
        <strain evidence="2 3">KCTC 52001</strain>
    </source>
</reference>
<organism evidence="2 3">
    <name type="scientific">Larkinella terrae</name>
    <dbReference type="NCBI Taxonomy" id="2025311"/>
    <lineage>
        <taxon>Bacteria</taxon>
        <taxon>Pseudomonadati</taxon>
        <taxon>Bacteroidota</taxon>
        <taxon>Cytophagia</taxon>
        <taxon>Cytophagales</taxon>
        <taxon>Spirosomataceae</taxon>
        <taxon>Larkinella</taxon>
    </lineage>
</organism>
<dbReference type="EMBL" id="WJXZ01000009">
    <property type="protein sequence ID" value="MRS62536.1"/>
    <property type="molecule type" value="Genomic_DNA"/>
</dbReference>
<evidence type="ECO:0000313" key="2">
    <source>
        <dbReference type="EMBL" id="MRS62536.1"/>
    </source>
</evidence>
<gene>
    <name evidence="2" type="ORF">GJJ30_14635</name>
</gene>
<sequence length="214" mass="24073">MDKSPTASGFDLIAPIYDPLSRLVFGNALRKAQAHWLDQIPKNAAILVFGGGSGWLLARVLSGCAPRKVIYIDVAPAMIALSREKVNNDSRVEFRIGTETSITADDRVDAVLTPFILDLFTEDELKNRLLPILYKSLNDNGLWLCADFAQPKTEWQRAIMWCQYRFFRILSHISADRLPNWQLLVTNLVLAEPQQAASFFGGLVVSTYWRKSAD</sequence>
<name>A0A7K0EM28_9BACT</name>
<keyword evidence="2" id="KW-0489">Methyltransferase</keyword>
<evidence type="ECO:0000313" key="3">
    <source>
        <dbReference type="Proteomes" id="UP000441754"/>
    </source>
</evidence>